<evidence type="ECO:0000256" key="1">
    <source>
        <dbReference type="SAM" id="SignalP"/>
    </source>
</evidence>
<organism evidence="2 3">
    <name type="scientific">Caenimonas aquaedulcis</name>
    <dbReference type="NCBI Taxonomy" id="2793270"/>
    <lineage>
        <taxon>Bacteria</taxon>
        <taxon>Pseudomonadati</taxon>
        <taxon>Pseudomonadota</taxon>
        <taxon>Betaproteobacteria</taxon>
        <taxon>Burkholderiales</taxon>
        <taxon>Comamonadaceae</taxon>
        <taxon>Caenimonas</taxon>
    </lineage>
</organism>
<protein>
    <submittedName>
        <fullName evidence="2">Uncharacterized protein</fullName>
    </submittedName>
</protein>
<sequence>MPASALVSRARISAAVAALALAGAAGSAPATFPGTCYLGSSAGHDVPLPAGGGGGEFLVSRCAVTYMPDAGKAGGVRMQAIAIGSDGRVYHSAQADSSARWSAWKIVPGRDGAGAGLFARKIAIAGSKDGSSEIVVVAQDGGVYHTVRDAHGAWSGFQPLEGPDGPAFAARDVAIAIGGSSAVMPGTAQVVASGLAGGVFHLAGTRTGARFQPVPGAAEMDADQLAIAAAEDGTAHLLATVNTGSGSSVQRQFRDASGRWDPSFVKVSLPLSSVPYNIALTLSRAGHAQLLYTDQSGAWLQERSDPSSASSWRTAFASSFVAPAAVTASISAPPGGSGGSAVLYVRRPAP</sequence>
<accession>A0A931MFB3</accession>
<proteinExistence type="predicted"/>
<dbReference type="AlphaFoldDB" id="A0A931MFB3"/>
<feature type="chain" id="PRO_5037680383" evidence="1">
    <location>
        <begin position="31"/>
        <end position="350"/>
    </location>
</feature>
<keyword evidence="3" id="KW-1185">Reference proteome</keyword>
<gene>
    <name evidence="2" type="ORF">I5803_02730</name>
</gene>
<name>A0A931MFB3_9BURK</name>
<reference evidence="2" key="1">
    <citation type="submission" date="2020-11" db="EMBL/GenBank/DDBJ databases">
        <title>Bacterial whole genome sequence for Caenimonas sp. DR4.4.</title>
        <authorList>
            <person name="Le V."/>
            <person name="Ko S.-R."/>
            <person name="Ahn C.-Y."/>
            <person name="Oh H.-M."/>
        </authorList>
    </citation>
    <scope>NUCLEOTIDE SEQUENCE</scope>
    <source>
        <strain evidence="2">DR4.4</strain>
    </source>
</reference>
<feature type="signal peptide" evidence="1">
    <location>
        <begin position="1"/>
        <end position="30"/>
    </location>
</feature>
<comment type="caution">
    <text evidence="2">The sequence shown here is derived from an EMBL/GenBank/DDBJ whole genome shotgun (WGS) entry which is preliminary data.</text>
</comment>
<dbReference type="EMBL" id="JADWYS010000001">
    <property type="protein sequence ID" value="MBG9386929.1"/>
    <property type="molecule type" value="Genomic_DNA"/>
</dbReference>
<keyword evidence="1" id="KW-0732">Signal</keyword>
<dbReference type="Gene3D" id="2.120.10.70">
    <property type="entry name" value="Fucose-specific lectin"/>
    <property type="match status" value="1"/>
</dbReference>
<evidence type="ECO:0000313" key="2">
    <source>
        <dbReference type="EMBL" id="MBG9386929.1"/>
    </source>
</evidence>
<dbReference type="RefSeq" id="WP_196984885.1">
    <property type="nucleotide sequence ID" value="NZ_JADWYS010000001.1"/>
</dbReference>
<evidence type="ECO:0000313" key="3">
    <source>
        <dbReference type="Proteomes" id="UP000651050"/>
    </source>
</evidence>
<dbReference type="Proteomes" id="UP000651050">
    <property type="component" value="Unassembled WGS sequence"/>
</dbReference>
<dbReference type="SUPFAM" id="SSF89372">
    <property type="entry name" value="Fucose-specific lectin"/>
    <property type="match status" value="1"/>
</dbReference>